<accession>A0A6J4HYG8</accession>
<feature type="transmembrane region" description="Helical" evidence="11">
    <location>
        <begin position="93"/>
        <end position="112"/>
    </location>
</feature>
<dbReference type="PANTHER" id="PTHR43394:SF1">
    <property type="entry name" value="ATP-BINDING CASSETTE SUB-FAMILY B MEMBER 10, MITOCHONDRIAL"/>
    <property type="match status" value="1"/>
</dbReference>
<dbReference type="PROSITE" id="PS50929">
    <property type="entry name" value="ABC_TM1F"/>
    <property type="match status" value="1"/>
</dbReference>
<evidence type="ECO:0000259" key="13">
    <source>
        <dbReference type="PROSITE" id="PS50929"/>
    </source>
</evidence>
<dbReference type="GO" id="GO:0005886">
    <property type="term" value="C:plasma membrane"/>
    <property type="evidence" value="ECO:0007669"/>
    <property type="project" value="UniProtKB-SubCell"/>
</dbReference>
<feature type="domain" description="ABC transporter" evidence="12">
    <location>
        <begin position="412"/>
        <end position="647"/>
    </location>
</feature>
<dbReference type="SUPFAM" id="SSF52540">
    <property type="entry name" value="P-loop containing nucleoside triphosphate hydrolases"/>
    <property type="match status" value="1"/>
</dbReference>
<dbReference type="FunFam" id="3.40.50.300:FF:001001">
    <property type="entry name" value="Multidrug ABC transporter ATP-binding protein"/>
    <property type="match status" value="1"/>
</dbReference>
<dbReference type="SUPFAM" id="SSF90123">
    <property type="entry name" value="ABC transporter transmembrane region"/>
    <property type="match status" value="1"/>
</dbReference>
<dbReference type="InterPro" id="IPR011527">
    <property type="entry name" value="ABC1_TM_dom"/>
</dbReference>
<feature type="compositionally biased region" description="Low complexity" evidence="10">
    <location>
        <begin position="13"/>
        <end position="23"/>
    </location>
</feature>
<evidence type="ECO:0000256" key="8">
    <source>
        <dbReference type="ARBA" id="ARBA00022989"/>
    </source>
</evidence>
<comment type="subcellular location">
    <subcellularLocation>
        <location evidence="1">Cell membrane</location>
        <topology evidence="1">Multi-pass membrane protein</topology>
    </subcellularLocation>
</comment>
<reference evidence="14" key="1">
    <citation type="submission" date="2020-02" db="EMBL/GenBank/DDBJ databases">
        <authorList>
            <person name="Meier V. D."/>
        </authorList>
    </citation>
    <scope>NUCLEOTIDE SEQUENCE</scope>
    <source>
        <strain evidence="14">AVDCRST_MAG20</strain>
    </source>
</reference>
<evidence type="ECO:0000256" key="7">
    <source>
        <dbReference type="ARBA" id="ARBA00022840"/>
    </source>
</evidence>
<dbReference type="InterPro" id="IPR036640">
    <property type="entry name" value="ABC1_TM_sf"/>
</dbReference>
<feature type="domain" description="ABC transmembrane type-1" evidence="13">
    <location>
        <begin position="95"/>
        <end position="378"/>
    </location>
</feature>
<name>A0A6J4HYG8_9ACTN</name>
<feature type="compositionally biased region" description="Basic and acidic residues" evidence="10">
    <location>
        <begin position="1"/>
        <end position="10"/>
    </location>
</feature>
<sequence>MRDGLGREQDDGAALPAAAELPPVRSAGEAHDPLGRTAATDPAPGGAAVGATDHHPVDVADAVLLDDEPVAASGAIAVLRRGLAISPELRRGIGITIALALLGGAGRVVVPILVQQVLDRGLRGGSVDLGTVYRLAAIGGVAIVATAFLTRTTRKRLAVASEEALCGLRVQAFSHVHRLSIAHQSDEHRGALVSRVTSDVETLSIFFQWGGVAWLVNGAVMIATVVTMAVYDVRLAAVAVLVVLPLSLVLKLLQKHLIAAYDLVRTRVGELLTVVSETVQGAAVVRGYGIEDRTNARTFAAIDRWRSANIRAGVIAAFLFPAGEIFASLTVAAVIVAGVTLGPDAGLTAGQVVAFIFLVNLFLEPVAEFTEILDQTQTAVAGWRKVLDLLDIPIEVVDPDPGTPLPPAAPDIVVAGLSYAYRPGGARVLSDVSFTIPARARVALVGATGSGKTTLAKLLTRLADPLEGSIVVGGIDLREVAPGSLRSRLVMVPQDGFLFDTTVGANVRFGRPAAGDEEIRLAFTELGIDSWVDSLPAGIDTRVGQRGEHLSVGERQLVALARAYVANPSCLILDEATSSVDPATETRLTRALQSLSEGRTSITIAHRLATAEQAELVLVLDHGRLVEQGRHRDLVAAGGVYAGLHASWLDVTAATAGAGG</sequence>
<feature type="transmembrane region" description="Helical" evidence="11">
    <location>
        <begin position="132"/>
        <end position="150"/>
    </location>
</feature>
<evidence type="ECO:0000256" key="9">
    <source>
        <dbReference type="ARBA" id="ARBA00023136"/>
    </source>
</evidence>
<keyword evidence="4" id="KW-0997">Cell inner membrane</keyword>
<keyword evidence="5 11" id="KW-0812">Transmembrane</keyword>
<dbReference type="GO" id="GO:0005524">
    <property type="term" value="F:ATP binding"/>
    <property type="evidence" value="ECO:0007669"/>
    <property type="project" value="UniProtKB-KW"/>
</dbReference>
<dbReference type="GO" id="GO:0015421">
    <property type="term" value="F:ABC-type oligopeptide transporter activity"/>
    <property type="evidence" value="ECO:0007669"/>
    <property type="project" value="TreeGrafter"/>
</dbReference>
<dbReference type="InterPro" id="IPR003593">
    <property type="entry name" value="AAA+_ATPase"/>
</dbReference>
<dbReference type="InterPro" id="IPR003439">
    <property type="entry name" value="ABC_transporter-like_ATP-bd"/>
</dbReference>
<dbReference type="SMART" id="SM00382">
    <property type="entry name" value="AAA"/>
    <property type="match status" value="1"/>
</dbReference>
<dbReference type="Gene3D" id="3.40.50.300">
    <property type="entry name" value="P-loop containing nucleotide triphosphate hydrolases"/>
    <property type="match status" value="1"/>
</dbReference>
<evidence type="ECO:0000256" key="4">
    <source>
        <dbReference type="ARBA" id="ARBA00022519"/>
    </source>
</evidence>
<dbReference type="Pfam" id="PF00005">
    <property type="entry name" value="ABC_tran"/>
    <property type="match status" value="1"/>
</dbReference>
<organism evidence="14">
    <name type="scientific">uncultured Acidimicrobiales bacterium</name>
    <dbReference type="NCBI Taxonomy" id="310071"/>
    <lineage>
        <taxon>Bacteria</taxon>
        <taxon>Bacillati</taxon>
        <taxon>Actinomycetota</taxon>
        <taxon>Acidimicrobiia</taxon>
        <taxon>Acidimicrobiales</taxon>
        <taxon>environmental samples</taxon>
    </lineage>
</organism>
<feature type="transmembrane region" description="Helical" evidence="11">
    <location>
        <begin position="314"/>
        <end position="339"/>
    </location>
</feature>
<evidence type="ECO:0000313" key="14">
    <source>
        <dbReference type="EMBL" id="CAA9235148.1"/>
    </source>
</evidence>
<dbReference type="PROSITE" id="PS00211">
    <property type="entry name" value="ABC_TRANSPORTER_1"/>
    <property type="match status" value="1"/>
</dbReference>
<dbReference type="EMBL" id="CADCSY010000062">
    <property type="protein sequence ID" value="CAA9235148.1"/>
    <property type="molecule type" value="Genomic_DNA"/>
</dbReference>
<evidence type="ECO:0000259" key="12">
    <source>
        <dbReference type="PROSITE" id="PS50893"/>
    </source>
</evidence>
<keyword evidence="8 11" id="KW-1133">Transmembrane helix</keyword>
<dbReference type="Gene3D" id="1.20.1560.10">
    <property type="entry name" value="ABC transporter type 1, transmembrane domain"/>
    <property type="match status" value="1"/>
</dbReference>
<evidence type="ECO:0000256" key="5">
    <source>
        <dbReference type="ARBA" id="ARBA00022692"/>
    </source>
</evidence>
<dbReference type="Pfam" id="PF00664">
    <property type="entry name" value="ABC_membrane"/>
    <property type="match status" value="1"/>
</dbReference>
<evidence type="ECO:0000256" key="3">
    <source>
        <dbReference type="ARBA" id="ARBA00022475"/>
    </source>
</evidence>
<keyword evidence="2" id="KW-0813">Transport</keyword>
<feature type="compositionally biased region" description="Low complexity" evidence="10">
    <location>
        <begin position="37"/>
        <end position="51"/>
    </location>
</feature>
<keyword evidence="7" id="KW-0067">ATP-binding</keyword>
<keyword evidence="3" id="KW-1003">Cell membrane</keyword>
<proteinExistence type="predicted"/>
<dbReference type="InterPro" id="IPR017871">
    <property type="entry name" value="ABC_transporter-like_CS"/>
</dbReference>
<dbReference type="PROSITE" id="PS50893">
    <property type="entry name" value="ABC_TRANSPORTER_2"/>
    <property type="match status" value="1"/>
</dbReference>
<dbReference type="PANTHER" id="PTHR43394">
    <property type="entry name" value="ATP-DEPENDENT PERMEASE MDL1, MITOCHONDRIAL"/>
    <property type="match status" value="1"/>
</dbReference>
<keyword evidence="9 11" id="KW-0472">Membrane</keyword>
<keyword evidence="6" id="KW-0547">Nucleotide-binding</keyword>
<dbReference type="InterPro" id="IPR027417">
    <property type="entry name" value="P-loop_NTPase"/>
</dbReference>
<feature type="transmembrane region" description="Helical" evidence="11">
    <location>
        <begin position="205"/>
        <end position="229"/>
    </location>
</feature>
<evidence type="ECO:0000256" key="10">
    <source>
        <dbReference type="SAM" id="MobiDB-lite"/>
    </source>
</evidence>
<gene>
    <name evidence="14" type="ORF">AVDCRST_MAG20-1457</name>
</gene>
<protein>
    <submittedName>
        <fullName evidence="14">ABC-type multidrug transport system ATPase and permease components</fullName>
    </submittedName>
</protein>
<dbReference type="InterPro" id="IPR039421">
    <property type="entry name" value="Type_1_exporter"/>
</dbReference>
<evidence type="ECO:0000256" key="11">
    <source>
        <dbReference type="SAM" id="Phobius"/>
    </source>
</evidence>
<dbReference type="GO" id="GO:0016887">
    <property type="term" value="F:ATP hydrolysis activity"/>
    <property type="evidence" value="ECO:0007669"/>
    <property type="project" value="InterPro"/>
</dbReference>
<dbReference type="AlphaFoldDB" id="A0A6J4HYG8"/>
<feature type="region of interest" description="Disordered" evidence="10">
    <location>
        <begin position="1"/>
        <end position="52"/>
    </location>
</feature>
<feature type="transmembrane region" description="Helical" evidence="11">
    <location>
        <begin position="235"/>
        <end position="253"/>
    </location>
</feature>
<evidence type="ECO:0000256" key="2">
    <source>
        <dbReference type="ARBA" id="ARBA00022448"/>
    </source>
</evidence>
<evidence type="ECO:0000256" key="6">
    <source>
        <dbReference type="ARBA" id="ARBA00022741"/>
    </source>
</evidence>
<evidence type="ECO:0000256" key="1">
    <source>
        <dbReference type="ARBA" id="ARBA00004651"/>
    </source>
</evidence>